<accession>A0A4W5R4P3</accession>
<evidence type="ECO:0000313" key="3">
    <source>
        <dbReference type="Proteomes" id="UP000314982"/>
    </source>
</evidence>
<evidence type="ECO:0000256" key="1">
    <source>
        <dbReference type="SAM" id="MobiDB-lite"/>
    </source>
</evidence>
<reference evidence="2" key="3">
    <citation type="submission" date="2025-09" db="UniProtKB">
        <authorList>
            <consortium name="Ensembl"/>
        </authorList>
    </citation>
    <scope>IDENTIFICATION</scope>
</reference>
<keyword evidence="3" id="KW-1185">Reference proteome</keyword>
<sequence>MARSPLPLFSLSLSSHPVHLSNAQCISAPLATPIPVSDDPSSPVATPCDDLSDSPSTGLPPMPYSVPVSEHMEECSVIPRPSGQLAGGQLHLQESQRVTEPSPWSYPHQPPQHSCGPAPSILLQPPRPSYPLPSSASLSARCPPWSPTPLWARGTRPPHRCWMPWGPFPQGLGTQRAKEGLELGGWTHSEYTLPGGRISHSFIPGIYKHRSPHTNALLKPTGCHP</sequence>
<dbReference type="AlphaFoldDB" id="A0A4W5R4P3"/>
<feature type="region of interest" description="Disordered" evidence="1">
    <location>
        <begin position="37"/>
        <end position="60"/>
    </location>
</feature>
<reference evidence="3" key="1">
    <citation type="submission" date="2018-06" db="EMBL/GenBank/DDBJ databases">
        <title>Genome assembly of Danube salmon.</title>
        <authorList>
            <person name="Macqueen D.J."/>
            <person name="Gundappa M.K."/>
        </authorList>
    </citation>
    <scope>NUCLEOTIDE SEQUENCE [LARGE SCALE GENOMIC DNA]</scope>
</reference>
<evidence type="ECO:0000313" key="2">
    <source>
        <dbReference type="Ensembl" id="ENSHHUP00000080893.1"/>
    </source>
</evidence>
<dbReference type="Proteomes" id="UP000314982">
    <property type="component" value="Unassembled WGS sequence"/>
</dbReference>
<feature type="region of interest" description="Disordered" evidence="1">
    <location>
        <begin position="93"/>
        <end position="118"/>
    </location>
</feature>
<organism evidence="2 3">
    <name type="scientific">Hucho hucho</name>
    <name type="common">huchen</name>
    <dbReference type="NCBI Taxonomy" id="62062"/>
    <lineage>
        <taxon>Eukaryota</taxon>
        <taxon>Metazoa</taxon>
        <taxon>Chordata</taxon>
        <taxon>Craniata</taxon>
        <taxon>Vertebrata</taxon>
        <taxon>Euteleostomi</taxon>
        <taxon>Actinopterygii</taxon>
        <taxon>Neopterygii</taxon>
        <taxon>Teleostei</taxon>
        <taxon>Protacanthopterygii</taxon>
        <taxon>Salmoniformes</taxon>
        <taxon>Salmonidae</taxon>
        <taxon>Salmoninae</taxon>
        <taxon>Hucho</taxon>
    </lineage>
</organism>
<reference evidence="2" key="2">
    <citation type="submission" date="2025-08" db="UniProtKB">
        <authorList>
            <consortium name="Ensembl"/>
        </authorList>
    </citation>
    <scope>IDENTIFICATION</scope>
</reference>
<name>A0A4W5R4P3_9TELE</name>
<dbReference type="Ensembl" id="ENSHHUT00000083472.1">
    <property type="protein sequence ID" value="ENSHHUP00000080893.1"/>
    <property type="gene ID" value="ENSHHUG00000047086.1"/>
</dbReference>
<protein>
    <submittedName>
        <fullName evidence="2">Uncharacterized protein</fullName>
    </submittedName>
</protein>
<proteinExistence type="predicted"/>
<dbReference type="STRING" id="62062.ENSHHUP00000080893"/>